<evidence type="ECO:0000313" key="1">
    <source>
        <dbReference type="EMBL" id="CAD8197961.1"/>
    </source>
</evidence>
<sequence>MFENNMYCLEHLENKILNVCIANHQCQRKLCYECAHNEQVSQEQLIPISNFPDYILKKQKNLVDTTIEKTLQLRLKFNQFKKQLEILGEQFQKCLSDSLKQIQEILNSIDRGDQIYSRLLNFYLKPTEISQLDLELIIRSINQNKLERWNIDKESFINPIIEIQKPIEQHLRDFQTKIFEQLKVLPQLKYYKNYYDSEKIRKNKNRNWQVGKIKTTGMQTNFNLYFLEYQLQKTRFIVEYTNDAEIIHIKDGVKLKKEKITNELKSQNVIRSLDQIRCLEWTRRSDNYLEFEKWMALSRSESFESGGFQTKDGIKIGKWIDLFENFNRQSLTFYEGNYNYGQKEGFWDILSKDHIIGCGVYNDKGCKNGLWVDLHENYSDHCKILYIGQYQSGQKIGKWDTYYKDLIIGGGIYNNKGSKFGKWITLHENFQDLCQVTYSGEYQGRKFGSWNIIYQNEIIGGGPYDRKGQKNGRWIEVNENFLDYCYNLYEGDYVAGKKQGVWTVFMKENEIQTKIGEGYYNKFGLKQGMWVEPFRNFFLGGKITFNGEYDNEIKKGLWLAYFQEQENEFLQIGGGSYDQNGVKVGIWKELFEFFSHRGQIIYEGEYKNGIKYGKWNIIHRKFKHQEFQLIGGGEYDDDGMKHGQWIDFKEDFSFRDSLFSIEYRHGDIIGNCQSISKSAKKSNNI</sequence>
<proteinExistence type="predicted"/>
<keyword evidence="2" id="KW-1185">Reference proteome</keyword>
<dbReference type="Proteomes" id="UP000689195">
    <property type="component" value="Unassembled WGS sequence"/>
</dbReference>
<organism evidence="1 2">
    <name type="scientific">Paramecium pentaurelia</name>
    <dbReference type="NCBI Taxonomy" id="43138"/>
    <lineage>
        <taxon>Eukaryota</taxon>
        <taxon>Sar</taxon>
        <taxon>Alveolata</taxon>
        <taxon>Ciliophora</taxon>
        <taxon>Intramacronucleata</taxon>
        <taxon>Oligohymenophorea</taxon>
        <taxon>Peniculida</taxon>
        <taxon>Parameciidae</taxon>
        <taxon>Paramecium</taxon>
    </lineage>
</organism>
<evidence type="ECO:0000313" key="2">
    <source>
        <dbReference type="Proteomes" id="UP000689195"/>
    </source>
</evidence>
<dbReference type="EMBL" id="CAJJDO010000117">
    <property type="protein sequence ID" value="CAD8197961.1"/>
    <property type="molecule type" value="Genomic_DNA"/>
</dbReference>
<dbReference type="PANTHER" id="PTHR33706:SF1">
    <property type="entry name" value="TPR REPEAT PROTEIN"/>
    <property type="match status" value="1"/>
</dbReference>
<dbReference type="PANTHER" id="PTHR33706">
    <property type="entry name" value="MORN VARIANT REPEAT PROTEIN"/>
    <property type="match status" value="1"/>
</dbReference>
<dbReference type="OrthoDB" id="10338745at2759"/>
<reference evidence="1" key="1">
    <citation type="submission" date="2021-01" db="EMBL/GenBank/DDBJ databases">
        <authorList>
            <consortium name="Genoscope - CEA"/>
            <person name="William W."/>
        </authorList>
    </citation>
    <scope>NUCLEOTIDE SEQUENCE</scope>
</reference>
<gene>
    <name evidence="1" type="ORF">PPENT_87.1.T1170022</name>
</gene>
<dbReference type="AlphaFoldDB" id="A0A8S1XAZ5"/>
<protein>
    <submittedName>
        <fullName evidence="1">Uncharacterized protein</fullName>
    </submittedName>
</protein>
<comment type="caution">
    <text evidence="1">The sequence shown here is derived from an EMBL/GenBank/DDBJ whole genome shotgun (WGS) entry which is preliminary data.</text>
</comment>
<accession>A0A8S1XAZ5</accession>
<name>A0A8S1XAZ5_9CILI</name>